<dbReference type="OrthoDB" id="754832at2"/>
<evidence type="ECO:0000313" key="1">
    <source>
        <dbReference type="EMBL" id="KRT13211.1"/>
    </source>
</evidence>
<sequence>MENNQIEVKQLTIVQDPRLSLTQFSRYYGSTLNGRKRILINGKYPGDYIPKYYNIARDIITATFSANFDDYDLYFDEFRRHAARLKKEALVFPPKTDNYRNRYFSAGALEGLIRMSDKLIPILSNYVLNTNRKHASITVSGVKISAKADMLLFDLTGEQIGLLKFNFPQARLRAMEAGLALKVLKVYAKETSGLSFRSKDCLFIDIPSGSVLVSQDNPGIESAMTETCAEIKKIWPTL</sequence>
<keyword evidence="2" id="KW-1185">Reference proteome</keyword>
<evidence type="ECO:0000313" key="2">
    <source>
        <dbReference type="Proteomes" id="UP000051950"/>
    </source>
</evidence>
<reference evidence="1 2" key="1">
    <citation type="submission" date="2015-11" db="EMBL/GenBank/DDBJ databases">
        <title>Sequence of Pedobacter ginsenosidimutans.</title>
        <authorList>
            <person name="Carson E."/>
            <person name="Keyser V."/>
            <person name="Newman J."/>
            <person name="Miller J."/>
        </authorList>
    </citation>
    <scope>NUCLEOTIDE SEQUENCE [LARGE SCALE GENOMIC DNA]</scope>
    <source>
        <strain evidence="1 2">KACC 14530</strain>
    </source>
</reference>
<protein>
    <submittedName>
        <fullName evidence="1">Uncharacterized protein</fullName>
    </submittedName>
</protein>
<dbReference type="EMBL" id="LMZQ01000053">
    <property type="protein sequence ID" value="KRT13211.1"/>
    <property type="molecule type" value="Genomic_DNA"/>
</dbReference>
<name>A0A0T5VHB5_9SPHI</name>
<organism evidence="1 2">
    <name type="scientific">Pedobacter ginsenosidimutans</name>
    <dbReference type="NCBI Taxonomy" id="687842"/>
    <lineage>
        <taxon>Bacteria</taxon>
        <taxon>Pseudomonadati</taxon>
        <taxon>Bacteroidota</taxon>
        <taxon>Sphingobacteriia</taxon>
        <taxon>Sphingobacteriales</taxon>
        <taxon>Sphingobacteriaceae</taxon>
        <taxon>Pedobacter</taxon>
    </lineage>
</organism>
<accession>A0A0T5VHB5</accession>
<dbReference type="Proteomes" id="UP000051950">
    <property type="component" value="Unassembled WGS sequence"/>
</dbReference>
<proteinExistence type="predicted"/>
<comment type="caution">
    <text evidence="1">The sequence shown here is derived from an EMBL/GenBank/DDBJ whole genome shotgun (WGS) entry which is preliminary data.</text>
</comment>
<dbReference type="RefSeq" id="WP_057935111.1">
    <property type="nucleotide sequence ID" value="NZ_LMZQ01000053.1"/>
</dbReference>
<gene>
    <name evidence="1" type="ORF">ASU31_25765</name>
</gene>
<dbReference type="AlphaFoldDB" id="A0A0T5VHB5"/>